<dbReference type="GO" id="GO:0005507">
    <property type="term" value="F:copper ion binding"/>
    <property type="evidence" value="ECO:0007669"/>
    <property type="project" value="InterPro"/>
</dbReference>
<dbReference type="Pfam" id="PF04234">
    <property type="entry name" value="CopC"/>
    <property type="match status" value="1"/>
</dbReference>
<dbReference type="Proteomes" id="UP001221519">
    <property type="component" value="Plasmid unnamed2"/>
</dbReference>
<sequence length="200" mass="22472">MKKSYQLVIIALVCILLFYFPSIALAHTQIEESFPKDGEVVTTEFSEITLTFNTSIEVLSSFKLFDQNNQEVPLNDITLDMNKMERHISDGTDLKNGEYTVEWKIVGKDGHPIEGDYNFTVDLPEEQTATSSETKITENIDTTETTGNVETTPNTEEVSASIEALPGEESNNNTWYFVGAGIILIIVIAALMRQIKRRKQ</sequence>
<geneLocation type="plasmid" evidence="9 11">
    <name>unnamed2</name>
</geneLocation>
<reference evidence="8 11" key="1">
    <citation type="submission" date="2023-02" db="EMBL/GenBank/DDBJ databases">
        <title>Pathogen: clinical or host-associated sample.</title>
        <authorList>
            <person name="Hergert J."/>
            <person name="Casey R."/>
            <person name="Wagner J."/>
            <person name="Young E.L."/>
            <person name="Oakeson K.F."/>
        </authorList>
    </citation>
    <scope>NUCLEOTIDE SEQUENCE</scope>
    <source>
        <strain evidence="9 11">2022CK-00829</strain>
        <strain evidence="8">2022CK-00830</strain>
        <plasmid evidence="8">unnamed1</plasmid>
        <plasmid evidence="9 11">unnamed2</plasmid>
    </source>
</reference>
<dbReference type="Proteomes" id="UP001220962">
    <property type="component" value="Plasmid unnamed1"/>
</dbReference>
<dbReference type="SUPFAM" id="SSF81296">
    <property type="entry name" value="E set domains"/>
    <property type="match status" value="1"/>
</dbReference>
<evidence type="ECO:0000256" key="1">
    <source>
        <dbReference type="ARBA" id="ARBA00004196"/>
    </source>
</evidence>
<dbReference type="InterPro" id="IPR032694">
    <property type="entry name" value="CopC/D"/>
</dbReference>
<dbReference type="RefSeq" id="WP_205055330.1">
    <property type="nucleotide sequence ID" value="NZ_CP118102.1"/>
</dbReference>
<dbReference type="GO" id="GO:0046688">
    <property type="term" value="P:response to copper ion"/>
    <property type="evidence" value="ECO:0007669"/>
    <property type="project" value="InterPro"/>
</dbReference>
<dbReference type="GO" id="GO:0005886">
    <property type="term" value="C:plasma membrane"/>
    <property type="evidence" value="ECO:0007669"/>
    <property type="project" value="TreeGrafter"/>
</dbReference>
<feature type="chain" id="PRO_5043399406" evidence="6">
    <location>
        <begin position="27"/>
        <end position="200"/>
    </location>
</feature>
<evidence type="ECO:0000256" key="4">
    <source>
        <dbReference type="ARBA" id="ARBA00023008"/>
    </source>
</evidence>
<gene>
    <name evidence="8" type="ORF">PUW23_26265</name>
    <name evidence="9" type="ORF">PUW25_27180</name>
</gene>
<keyword evidence="5" id="KW-0472">Membrane</keyword>
<keyword evidence="2" id="KW-0479">Metal-binding</keyword>
<dbReference type="PANTHER" id="PTHR34820:SF4">
    <property type="entry name" value="INNER MEMBRANE PROTEIN YEBZ"/>
    <property type="match status" value="1"/>
</dbReference>
<dbReference type="InterPro" id="IPR014756">
    <property type="entry name" value="Ig_E-set"/>
</dbReference>
<dbReference type="GO" id="GO:0042597">
    <property type="term" value="C:periplasmic space"/>
    <property type="evidence" value="ECO:0007669"/>
    <property type="project" value="InterPro"/>
</dbReference>
<name>A0AAX3N692_9BACL</name>
<evidence type="ECO:0000313" key="8">
    <source>
        <dbReference type="EMBL" id="WDH85341.1"/>
    </source>
</evidence>
<evidence type="ECO:0000256" key="6">
    <source>
        <dbReference type="SAM" id="SignalP"/>
    </source>
</evidence>
<feature type="signal peptide" evidence="6">
    <location>
        <begin position="1"/>
        <end position="26"/>
    </location>
</feature>
<dbReference type="GO" id="GO:0030313">
    <property type="term" value="C:cell envelope"/>
    <property type="evidence" value="ECO:0007669"/>
    <property type="project" value="UniProtKB-SubCell"/>
</dbReference>
<evidence type="ECO:0000256" key="3">
    <source>
        <dbReference type="ARBA" id="ARBA00022729"/>
    </source>
</evidence>
<protein>
    <submittedName>
        <fullName evidence="8">Copper resistance protein CopC</fullName>
    </submittedName>
</protein>
<keyword evidence="11" id="KW-1185">Reference proteome</keyword>
<dbReference type="Gene3D" id="2.60.40.1220">
    <property type="match status" value="1"/>
</dbReference>
<geneLocation type="plasmid" evidence="8 10">
    <name>unnamed1</name>
</geneLocation>
<dbReference type="PANTHER" id="PTHR34820">
    <property type="entry name" value="INNER MEMBRANE PROTEIN YEBZ"/>
    <property type="match status" value="1"/>
</dbReference>
<evidence type="ECO:0000256" key="5">
    <source>
        <dbReference type="SAM" id="Phobius"/>
    </source>
</evidence>
<feature type="domain" description="CopC" evidence="7">
    <location>
        <begin position="27"/>
        <end position="121"/>
    </location>
</feature>
<dbReference type="InterPro" id="IPR007348">
    <property type="entry name" value="CopC_dom"/>
</dbReference>
<evidence type="ECO:0000313" key="9">
    <source>
        <dbReference type="EMBL" id="WDI05304.1"/>
    </source>
</evidence>
<dbReference type="GO" id="GO:0006825">
    <property type="term" value="P:copper ion transport"/>
    <property type="evidence" value="ECO:0007669"/>
    <property type="project" value="InterPro"/>
</dbReference>
<dbReference type="EMBL" id="CP118110">
    <property type="protein sequence ID" value="WDI05304.1"/>
    <property type="molecule type" value="Genomic_DNA"/>
</dbReference>
<dbReference type="EMBL" id="CP118102">
    <property type="protein sequence ID" value="WDH85341.1"/>
    <property type="molecule type" value="Genomic_DNA"/>
</dbReference>
<keyword evidence="8" id="KW-0614">Plasmid</keyword>
<feature type="transmembrane region" description="Helical" evidence="5">
    <location>
        <begin position="174"/>
        <end position="192"/>
    </location>
</feature>
<evidence type="ECO:0000259" key="7">
    <source>
        <dbReference type="Pfam" id="PF04234"/>
    </source>
</evidence>
<dbReference type="AlphaFoldDB" id="A0AAX3N692"/>
<keyword evidence="4" id="KW-0186">Copper</keyword>
<dbReference type="InterPro" id="IPR014755">
    <property type="entry name" value="Cu-Rt/internalin_Ig-like"/>
</dbReference>
<accession>A0AAX3N692</accession>
<evidence type="ECO:0000313" key="10">
    <source>
        <dbReference type="Proteomes" id="UP001220962"/>
    </source>
</evidence>
<proteinExistence type="predicted"/>
<evidence type="ECO:0000256" key="2">
    <source>
        <dbReference type="ARBA" id="ARBA00022723"/>
    </source>
</evidence>
<evidence type="ECO:0000313" key="11">
    <source>
        <dbReference type="Proteomes" id="UP001221519"/>
    </source>
</evidence>
<organism evidence="8 10">
    <name type="scientific">Paenibacillus urinalis</name>
    <dbReference type="NCBI Taxonomy" id="521520"/>
    <lineage>
        <taxon>Bacteria</taxon>
        <taxon>Bacillati</taxon>
        <taxon>Bacillota</taxon>
        <taxon>Bacilli</taxon>
        <taxon>Bacillales</taxon>
        <taxon>Paenibacillaceae</taxon>
        <taxon>Paenibacillus</taxon>
    </lineage>
</organism>
<keyword evidence="5" id="KW-1133">Transmembrane helix</keyword>
<comment type="subcellular location">
    <subcellularLocation>
        <location evidence="1">Cell envelope</location>
    </subcellularLocation>
</comment>
<keyword evidence="3 6" id="KW-0732">Signal</keyword>
<keyword evidence="5" id="KW-0812">Transmembrane</keyword>